<keyword evidence="2" id="KW-0342">GTP-binding</keyword>
<evidence type="ECO:0000313" key="5">
    <source>
        <dbReference type="Proteomes" id="UP001217754"/>
    </source>
</evidence>
<proteinExistence type="predicted"/>
<organism evidence="4 5">
    <name type="scientific">Malassezia japonica</name>
    <dbReference type="NCBI Taxonomy" id="223818"/>
    <lineage>
        <taxon>Eukaryota</taxon>
        <taxon>Fungi</taxon>
        <taxon>Dikarya</taxon>
        <taxon>Basidiomycota</taxon>
        <taxon>Ustilaginomycotina</taxon>
        <taxon>Malasseziomycetes</taxon>
        <taxon>Malasseziales</taxon>
        <taxon>Malasseziaceae</taxon>
        <taxon>Malassezia</taxon>
    </lineage>
</organism>
<dbReference type="Pfam" id="PF00071">
    <property type="entry name" value="Ras"/>
    <property type="match status" value="1"/>
</dbReference>
<dbReference type="SMART" id="SM00174">
    <property type="entry name" value="RHO"/>
    <property type="match status" value="1"/>
</dbReference>
<dbReference type="GeneID" id="85225310"/>
<dbReference type="EMBL" id="CP119959">
    <property type="protein sequence ID" value="WFD38699.1"/>
    <property type="molecule type" value="Genomic_DNA"/>
</dbReference>
<evidence type="ECO:0000313" key="4">
    <source>
        <dbReference type="EMBL" id="WFD38699.1"/>
    </source>
</evidence>
<dbReference type="AlphaFoldDB" id="A0AAF0JAE6"/>
<protein>
    <recommendedName>
        <fullName evidence="6">Ras-related protein Rab-18</fullName>
    </recommendedName>
</protein>
<dbReference type="SUPFAM" id="SSF52540">
    <property type="entry name" value="P-loop containing nucleoside triphosphate hydrolases"/>
    <property type="match status" value="1"/>
</dbReference>
<name>A0AAF0JAE6_9BASI</name>
<keyword evidence="1" id="KW-0547">Nucleotide-binding</keyword>
<dbReference type="InterPro" id="IPR050227">
    <property type="entry name" value="Rab"/>
</dbReference>
<dbReference type="InterPro" id="IPR027417">
    <property type="entry name" value="P-loop_NTPase"/>
</dbReference>
<dbReference type="PROSITE" id="PS51417">
    <property type="entry name" value="ARF"/>
    <property type="match status" value="1"/>
</dbReference>
<dbReference type="GO" id="GO:0005525">
    <property type="term" value="F:GTP binding"/>
    <property type="evidence" value="ECO:0007669"/>
    <property type="project" value="UniProtKB-KW"/>
</dbReference>
<dbReference type="Proteomes" id="UP001217754">
    <property type="component" value="Chromosome 2"/>
</dbReference>
<dbReference type="PRINTS" id="PR00449">
    <property type="entry name" value="RASTRNSFRMNG"/>
</dbReference>
<keyword evidence="5" id="KW-1185">Reference proteome</keyword>
<dbReference type="PROSITE" id="PS51420">
    <property type="entry name" value="RHO"/>
    <property type="match status" value="1"/>
</dbReference>
<reference evidence="4" key="1">
    <citation type="submission" date="2023-03" db="EMBL/GenBank/DDBJ databases">
        <title>Mating type loci evolution in Malassezia.</title>
        <authorList>
            <person name="Coelho M.A."/>
        </authorList>
    </citation>
    <scope>NUCLEOTIDE SEQUENCE</scope>
    <source>
        <strain evidence="4">CBS 9431</strain>
    </source>
</reference>
<dbReference type="RefSeq" id="XP_060121596.1">
    <property type="nucleotide sequence ID" value="XM_060265613.1"/>
</dbReference>
<dbReference type="GO" id="GO:0003924">
    <property type="term" value="F:GTPase activity"/>
    <property type="evidence" value="ECO:0007669"/>
    <property type="project" value="InterPro"/>
</dbReference>
<dbReference type="SMART" id="SM00173">
    <property type="entry name" value="RAS"/>
    <property type="match status" value="1"/>
</dbReference>
<keyword evidence="3" id="KW-0449">Lipoprotein</keyword>
<dbReference type="PROSITE" id="PS51419">
    <property type="entry name" value="RAB"/>
    <property type="match status" value="1"/>
</dbReference>
<evidence type="ECO:0000256" key="2">
    <source>
        <dbReference type="ARBA" id="ARBA00023134"/>
    </source>
</evidence>
<dbReference type="InterPro" id="IPR001806">
    <property type="entry name" value="Small_GTPase"/>
</dbReference>
<gene>
    <name evidence="4" type="ORF">MJAP1_001661</name>
</gene>
<dbReference type="InterPro" id="IPR005225">
    <property type="entry name" value="Small_GTP-bd"/>
</dbReference>
<dbReference type="PROSITE" id="PS51421">
    <property type="entry name" value="RAS"/>
    <property type="match status" value="1"/>
</dbReference>
<accession>A0AAF0JAE6</accession>
<evidence type="ECO:0000256" key="1">
    <source>
        <dbReference type="ARBA" id="ARBA00022741"/>
    </source>
</evidence>
<dbReference type="NCBIfam" id="TIGR00231">
    <property type="entry name" value="small_GTP"/>
    <property type="match status" value="1"/>
</dbReference>
<evidence type="ECO:0008006" key="6">
    <source>
        <dbReference type="Google" id="ProtNLM"/>
    </source>
</evidence>
<dbReference type="SMART" id="SM00176">
    <property type="entry name" value="RAN"/>
    <property type="match status" value="1"/>
</dbReference>
<evidence type="ECO:0000256" key="3">
    <source>
        <dbReference type="ARBA" id="ARBA00023288"/>
    </source>
</evidence>
<dbReference type="PANTHER" id="PTHR47977">
    <property type="entry name" value="RAS-RELATED PROTEIN RAB"/>
    <property type="match status" value="1"/>
</dbReference>
<dbReference type="Gene3D" id="3.40.50.300">
    <property type="entry name" value="P-loop containing nucleotide triphosphate hydrolases"/>
    <property type="match status" value="1"/>
</dbReference>
<sequence>MEPATSAELPTLKILLIGSSGVGKSALVRRYTDDEFLDDDEAATIGVDYKMKSIYVQGKWFKLSIWDTAGQERYRTLTSSYYRGAQGVIIVYDVTSQESFDALPSWAKELEMFTGDQSPVMLLVGNKTDQDARRVISKEQGAQWAEEHRCLFVECSAKENVHVEKAFQDLVQRIASTPALWQDVAPGVRRPGDRIPGGVPNAPGSISLSDASNYLATAQEKCGC</sequence>
<dbReference type="SMART" id="SM00175">
    <property type="entry name" value="RAB"/>
    <property type="match status" value="1"/>
</dbReference>
<dbReference type="FunFam" id="3.40.50.300:FF:001129">
    <property type="entry name" value="ras-related protein Rab-44 isoform X2"/>
    <property type="match status" value="1"/>
</dbReference>